<evidence type="ECO:0000256" key="1">
    <source>
        <dbReference type="SAM" id="SignalP"/>
    </source>
</evidence>
<feature type="chain" id="PRO_5003484257" description="Minor fimbrium subunit Mfa1 C-terminal domain-containing protein" evidence="1">
    <location>
        <begin position="18"/>
        <end position="611"/>
    </location>
</feature>
<dbReference type="eggNOG" id="ENOG5032R01">
    <property type="taxonomic scope" value="Bacteria"/>
</dbReference>
<keyword evidence="1" id="KW-0732">Signal</keyword>
<dbReference type="HOGENOM" id="CLU_037401_0_0_10"/>
<gene>
    <name evidence="3" type="ORF">HMPREF9441_00602</name>
</gene>
<evidence type="ECO:0000259" key="2">
    <source>
        <dbReference type="Pfam" id="PF15495"/>
    </source>
</evidence>
<accession>G5SMM6</accession>
<dbReference type="Proteomes" id="UP000003598">
    <property type="component" value="Unassembled WGS sequence"/>
</dbReference>
<dbReference type="InterPro" id="IPR047786">
    <property type="entry name" value="Mfa1_fim"/>
</dbReference>
<dbReference type="PROSITE" id="PS51257">
    <property type="entry name" value="PROKAR_LIPOPROTEIN"/>
    <property type="match status" value="1"/>
</dbReference>
<dbReference type="Gene3D" id="2.60.40.3690">
    <property type="match status" value="1"/>
</dbReference>
<feature type="signal peptide" evidence="1">
    <location>
        <begin position="1"/>
        <end position="17"/>
    </location>
</feature>
<proteinExistence type="predicted"/>
<dbReference type="Pfam" id="PF15495">
    <property type="entry name" value="Fimbrillin_C"/>
    <property type="match status" value="1"/>
</dbReference>
<dbReference type="Gene3D" id="2.60.40.2580">
    <property type="match status" value="1"/>
</dbReference>
<keyword evidence="4" id="KW-1185">Reference proteome</keyword>
<dbReference type="RefSeq" id="WP_008617649.1">
    <property type="nucleotide sequence ID" value="NZ_JH376582.1"/>
</dbReference>
<dbReference type="GO" id="GO:0009418">
    <property type="term" value="C:pilus shaft"/>
    <property type="evidence" value="ECO:0007669"/>
    <property type="project" value="InterPro"/>
</dbReference>
<dbReference type="GeneID" id="93556332"/>
<evidence type="ECO:0000313" key="3">
    <source>
        <dbReference type="EMBL" id="EHH01578.1"/>
    </source>
</evidence>
<name>G5SMM6_9BACT</name>
<comment type="caution">
    <text evidence="3">The sequence shown here is derived from an EMBL/GenBank/DDBJ whole genome shotgun (WGS) entry which is preliminary data.</text>
</comment>
<dbReference type="PATRIC" id="fig|762968.3.peg.534"/>
<dbReference type="NCBIfam" id="NF038041">
    <property type="entry name" value="fim_Mfa1_fam"/>
    <property type="match status" value="1"/>
</dbReference>
<organism evidence="3 4">
    <name type="scientific">Paraprevotella clara YIT 11840</name>
    <dbReference type="NCBI Taxonomy" id="762968"/>
    <lineage>
        <taxon>Bacteria</taxon>
        <taxon>Pseudomonadati</taxon>
        <taxon>Bacteroidota</taxon>
        <taxon>Bacteroidia</taxon>
        <taxon>Bacteroidales</taxon>
        <taxon>Prevotellaceae</taxon>
        <taxon>Paraprevotella</taxon>
    </lineage>
</organism>
<sequence length="611" mass="66510">MKLKYLFSMAMAGFLFGACSSDDVVVGDGGQDGAVAVQPGEEGFLSMSINLPTTVGVKRAAGYDDGTPDEYQVNSAKLLVFSGESEAAATLHQVYDLDVSAFTKNDETQITSSANIVQDILVPPTVGQQAPTFYAMVVLNDNGLLPSEGDASGTEFHQKTFKEVSELAKDLDENTLRTHGGNPSFFMSNAPMYSVAGGTTRPADNGKVTTLAEIDQTKIFQTELEARQNPAVTVYVERALAKVTVKADNDKLSADANENLVGYTVSGWTLDNTNKSTYLVRNVAPENLATAQPAWWQYNNTRADYYRFVDVAAVETGVSFYRTHFGIDPNYAVDNVYATGSLLNKVAKTIPAGDLTPAGETPRYCLENTFDVKHMTEQNTTRVIVAATLEIDGAEGNGDFYLLNKNTATIYQKAGVENEVKRLWMNYFQTIISTYVKNGTFTEDNVTVTLSNATGAAQANGGYTTVTGIVMNDNNVADLEYQDGKNLADINAAAAAYLPTLNEMLTISYYKGGVAYYPVLIQHFGDTETPWTMPTGGVMESYPDPNAANNWLGRYGVLRNTWYTVNVTGLKNIGFCEVPDAGVRYDDPLNQYIAVEIHILPWATRSQDVDL</sequence>
<evidence type="ECO:0000313" key="4">
    <source>
        <dbReference type="Proteomes" id="UP000003598"/>
    </source>
</evidence>
<reference evidence="3 4" key="1">
    <citation type="submission" date="2011-03" db="EMBL/GenBank/DDBJ databases">
        <authorList>
            <person name="Weinstock G."/>
            <person name="Sodergren E."/>
            <person name="Clifton S."/>
            <person name="Fulton L."/>
            <person name="Fulton B."/>
            <person name="Courtney L."/>
            <person name="Fronick C."/>
            <person name="Harrison M."/>
            <person name="Strong C."/>
            <person name="Farmer C."/>
            <person name="Delahaunty K."/>
            <person name="Markovic C."/>
            <person name="Hall O."/>
            <person name="Minx P."/>
            <person name="Tomlinson C."/>
            <person name="Mitreva M."/>
            <person name="Hou S."/>
            <person name="Chen J."/>
            <person name="Wollam A."/>
            <person name="Pepin K.H."/>
            <person name="Johnson M."/>
            <person name="Bhonagiri V."/>
            <person name="Zhang X."/>
            <person name="Suruliraj S."/>
            <person name="Warren W."/>
            <person name="Chinwalla A."/>
            <person name="Mardis E.R."/>
            <person name="Wilson R.K."/>
        </authorList>
    </citation>
    <scope>NUCLEOTIDE SEQUENCE [LARGE SCALE GENOMIC DNA]</scope>
    <source>
        <strain evidence="3 4">YIT 11840</strain>
    </source>
</reference>
<dbReference type="STRING" id="762968.HMPREF9441_00602"/>
<protein>
    <recommendedName>
        <fullName evidence="2">Minor fimbrium subunit Mfa1 C-terminal domain-containing protein</fullName>
    </recommendedName>
</protein>
<feature type="domain" description="Minor fimbrium subunit Mfa1 C-terminal" evidence="2">
    <location>
        <begin position="509"/>
        <end position="608"/>
    </location>
</feature>
<dbReference type="InterPro" id="IPR029140">
    <property type="entry name" value="Mfa1_C"/>
</dbReference>
<dbReference type="AlphaFoldDB" id="G5SMM6"/>
<dbReference type="EMBL" id="AFFY01000006">
    <property type="protein sequence ID" value="EHH01578.1"/>
    <property type="molecule type" value="Genomic_DNA"/>
</dbReference>
<dbReference type="OrthoDB" id="1010993at2"/>